<evidence type="ECO:0000313" key="3">
    <source>
        <dbReference type="EMBL" id="MBJ6362592.1"/>
    </source>
</evidence>
<dbReference type="RefSeq" id="WP_199020134.1">
    <property type="nucleotide sequence ID" value="NZ_JAELUP010000077.1"/>
</dbReference>
<name>A0A934MVY0_9BACL</name>
<feature type="domain" description="Sortilin N-terminal" evidence="2">
    <location>
        <begin position="109"/>
        <end position="218"/>
    </location>
</feature>
<dbReference type="InterPro" id="IPR054817">
    <property type="entry name" value="Glycosyl_F510_1955-like"/>
</dbReference>
<keyword evidence="3" id="KW-0378">Hydrolase</keyword>
<gene>
    <name evidence="3" type="ORF">JFN88_15260</name>
</gene>
<dbReference type="Pfam" id="PF15902">
    <property type="entry name" value="Sortilin-Vps10"/>
    <property type="match status" value="1"/>
</dbReference>
<proteinExistence type="predicted"/>
<dbReference type="Proteomes" id="UP000640274">
    <property type="component" value="Unassembled WGS sequence"/>
</dbReference>
<dbReference type="GO" id="GO:0016787">
    <property type="term" value="F:hydrolase activity"/>
    <property type="evidence" value="ECO:0007669"/>
    <property type="project" value="UniProtKB-KW"/>
</dbReference>
<evidence type="ECO:0000256" key="1">
    <source>
        <dbReference type="ARBA" id="ARBA00022737"/>
    </source>
</evidence>
<protein>
    <submittedName>
        <fullName evidence="3">Glycosyl hydrolase</fullName>
    </submittedName>
</protein>
<dbReference type="SUPFAM" id="SSF110296">
    <property type="entry name" value="Oligoxyloglucan reducing end-specific cellobiohydrolase"/>
    <property type="match status" value="1"/>
</dbReference>
<dbReference type="PROSITE" id="PS51257">
    <property type="entry name" value="PROKAR_LIPOPROTEIN"/>
    <property type="match status" value="1"/>
</dbReference>
<dbReference type="InterPro" id="IPR031778">
    <property type="entry name" value="Sortilin_N"/>
</dbReference>
<keyword evidence="1" id="KW-0677">Repeat</keyword>
<dbReference type="EMBL" id="JAELUP010000077">
    <property type="protein sequence ID" value="MBJ6362592.1"/>
    <property type="molecule type" value="Genomic_DNA"/>
</dbReference>
<evidence type="ECO:0000259" key="2">
    <source>
        <dbReference type="Pfam" id="PF15902"/>
    </source>
</evidence>
<dbReference type="AlphaFoldDB" id="A0A934MVY0"/>
<organism evidence="3 4">
    <name type="scientific">Paenibacillus roseus</name>
    <dbReference type="NCBI Taxonomy" id="2798579"/>
    <lineage>
        <taxon>Bacteria</taxon>
        <taxon>Bacillati</taxon>
        <taxon>Bacillota</taxon>
        <taxon>Bacilli</taxon>
        <taxon>Bacillales</taxon>
        <taxon>Paenibacillaceae</taxon>
        <taxon>Paenibacillus</taxon>
    </lineage>
</organism>
<dbReference type="InterPro" id="IPR015943">
    <property type="entry name" value="WD40/YVTN_repeat-like_dom_sf"/>
</dbReference>
<sequence>MFELKFGSIKRKWPLLIILITVFLAGCSAQGKKSEPVILTHIHGLGYTSDGQRLYIPAHDGLKKFSEGSWGEAPGGKHDYMGFAMTDGGFYSSGHPAMGSSLKNPLGIVKSTDEGKSLEHLDLYGGIDFHLLSASYASHTIYVFNPEPNERLDTVGLYYTQDEAKSWHKSEMKGLTEEPRALAVHPTDDAIVAVGTEKGLYLSTDYGNQFKKIDDFQVTAVAYSPEGQLYAGGYQEKGVMFKLNSESALEQINVPDLIDDAPSYIAINPVVKQEFVFSTFNKDIYLSADQGETWTKIVNQGEALANLNE</sequence>
<dbReference type="NCBIfam" id="NF045728">
    <property type="entry name" value="glycosyl_F510_1955"/>
    <property type="match status" value="1"/>
</dbReference>
<reference evidence="3" key="1">
    <citation type="submission" date="2020-12" db="EMBL/GenBank/DDBJ databases">
        <authorList>
            <person name="Huq M.A."/>
        </authorList>
    </citation>
    <scope>NUCLEOTIDE SEQUENCE</scope>
    <source>
        <strain evidence="3">MAHUQ-46</strain>
    </source>
</reference>
<evidence type="ECO:0000313" key="4">
    <source>
        <dbReference type="Proteomes" id="UP000640274"/>
    </source>
</evidence>
<accession>A0A934MVY0</accession>
<dbReference type="Gene3D" id="2.130.10.10">
    <property type="entry name" value="YVTN repeat-like/Quinoprotein amine dehydrogenase"/>
    <property type="match status" value="1"/>
</dbReference>
<keyword evidence="4" id="KW-1185">Reference proteome</keyword>
<comment type="caution">
    <text evidence="3">The sequence shown here is derived from an EMBL/GenBank/DDBJ whole genome shotgun (WGS) entry which is preliminary data.</text>
</comment>